<keyword evidence="3" id="KW-0614">Plasmid</keyword>
<dbReference type="InterPro" id="IPR019692">
    <property type="entry name" value="CFP-6_PH"/>
</dbReference>
<organism evidence="3 4">
    <name type="scientific">Streptomyces vietnamensis</name>
    <dbReference type="NCBI Taxonomy" id="362257"/>
    <lineage>
        <taxon>Bacteria</taxon>
        <taxon>Bacillati</taxon>
        <taxon>Actinomycetota</taxon>
        <taxon>Actinomycetes</taxon>
        <taxon>Kitasatosporales</taxon>
        <taxon>Streptomycetaceae</taxon>
        <taxon>Streptomyces</taxon>
    </lineage>
</organism>
<keyword evidence="1" id="KW-0472">Membrane</keyword>
<accession>A0A0B5IL68</accession>
<name>A0A0B5IL68_9ACTN</name>
<dbReference type="Proteomes" id="UP000031774">
    <property type="component" value="Plasmid pSVL1"/>
</dbReference>
<dbReference type="HOGENOM" id="CLU_1651245_0_0_11"/>
<evidence type="ECO:0000259" key="2">
    <source>
        <dbReference type="Pfam" id="PF10756"/>
    </source>
</evidence>
<proteinExistence type="predicted"/>
<evidence type="ECO:0000313" key="3">
    <source>
        <dbReference type="EMBL" id="AJF70383.1"/>
    </source>
</evidence>
<gene>
    <name evidence="3" type="ORF">SVTN_40040</name>
</gene>
<feature type="domain" description="Low molecular weight protein antigen 6 PH" evidence="2">
    <location>
        <begin position="75"/>
        <end position="129"/>
    </location>
</feature>
<geneLocation type="plasmid" evidence="3 4">
    <name>pSVL1</name>
</geneLocation>
<sequence>MGAMESTTPPPIPPQTLHRPGQRIVLFMAGSIFALLGAGALISGKVAADPAGVVIYTVVLAGGAWMAFRSCVMGVRIDSTGLTERGLGRSKVVPWCVISAVDTGDGSGLAPAHAPGLILKSGEHIGLGALASYSSRAVDADFALIKSLHTSHVAGCPDCA</sequence>
<dbReference type="Pfam" id="PF10756">
    <property type="entry name" value="bPH_6"/>
    <property type="match status" value="1"/>
</dbReference>
<dbReference type="AlphaFoldDB" id="A0A0B5IL68"/>
<keyword evidence="4" id="KW-1185">Reference proteome</keyword>
<keyword evidence="1" id="KW-1133">Transmembrane helix</keyword>
<feature type="transmembrane region" description="Helical" evidence="1">
    <location>
        <begin position="24"/>
        <end position="44"/>
    </location>
</feature>
<evidence type="ECO:0000256" key="1">
    <source>
        <dbReference type="SAM" id="Phobius"/>
    </source>
</evidence>
<dbReference type="EMBL" id="CP010408">
    <property type="protein sequence ID" value="AJF70383.1"/>
    <property type="molecule type" value="Genomic_DNA"/>
</dbReference>
<keyword evidence="1" id="KW-0812">Transmembrane</keyword>
<reference evidence="3 4" key="1">
    <citation type="submission" date="2014-12" db="EMBL/GenBank/DDBJ databases">
        <title>Complete genome sequence of Streptomyces vietnamensis strain GIMV4.0001, a genetic manipulable producer of the benzoisochromanequinone antibiotic granaticin.</title>
        <authorList>
            <person name="Deng M.R."/>
            <person name="Guo J."/>
            <person name="Ma L.Y."/>
            <person name="Feng G.D."/>
            <person name="Mo C.Y."/>
            <person name="Zhu H.H."/>
        </authorList>
    </citation>
    <scope>NUCLEOTIDE SEQUENCE [LARGE SCALE GENOMIC DNA]</scope>
    <source>
        <strain evidence="4">GIMV4.0001</strain>
        <plasmid evidence="3 4">pSVL1</plasmid>
    </source>
</reference>
<dbReference type="KEGG" id="svt:SVTN_40040"/>
<feature type="transmembrane region" description="Helical" evidence="1">
    <location>
        <begin position="50"/>
        <end position="68"/>
    </location>
</feature>
<protein>
    <recommendedName>
        <fullName evidence="2">Low molecular weight protein antigen 6 PH domain-containing protein</fullName>
    </recommendedName>
</protein>
<evidence type="ECO:0000313" key="4">
    <source>
        <dbReference type="Proteomes" id="UP000031774"/>
    </source>
</evidence>